<sequence length="579" mass="63391">MQINWKAKATEVGDLLSEVWPKIAWLDKTTDSISGVLAEIPFPLTTDPVELLTSLASVAVDLALDAVTAVPVAGWIIGIVVGIGKMLAPLFEGLLKGDPVPSERRAILPWRKYNEKVDEAFVRTFLNVDNRLSDWNALFSPPTKTSSWSLADGVDEDGNSIGQVLAPFSGKGVAWMDAYGCLPGTFRVAGILQYRGRPQPAHAALRFYNDGTLIHLYGDFTQTGDFFPSLQQLAGTVWQQIAAGGPDAYKVDCVMLETLWRDWFSELYTSVFDQGHGDWLLPFLAREVGGEWRLGTNAGGFIRAEATDGTTVPLVTKETFTKGTLATPRSWTTCLYTDIQAGKASEQSGDYPRKFSRDPKTGVYTAPPPTRYAGARGHTCIPWPPGELLLAQYRRADEAIVIPALRAVAELQRRRLSRSLDCAYVRPEAVGDKPIYAAFRNTALQTHCMEMRKRLLTHPSRFLVDYETAREIDRDYAAALKEAGVPTTQAQRAAVSRQLAGKAQPPLDGNESGARLPPPLRPQGGLPFDVVEATLHTKSNKWGAVLGGAAVLSSLAAVIGVARHRRKSSRDPRREGSYE</sequence>
<name>A0ABT5DT04_9BACT</name>
<keyword evidence="2" id="KW-0812">Transmembrane</keyword>
<evidence type="ECO:0000256" key="2">
    <source>
        <dbReference type="SAM" id="Phobius"/>
    </source>
</evidence>
<feature type="region of interest" description="Disordered" evidence="1">
    <location>
        <begin position="347"/>
        <end position="367"/>
    </location>
</feature>
<protein>
    <submittedName>
        <fullName evidence="3">Uncharacterized protein</fullName>
    </submittedName>
</protein>
<gene>
    <name evidence="3" type="ORF">POL25_04810</name>
</gene>
<dbReference type="Proteomes" id="UP001221686">
    <property type="component" value="Unassembled WGS sequence"/>
</dbReference>
<keyword evidence="2" id="KW-1133">Transmembrane helix</keyword>
<reference evidence="3 4" key="1">
    <citation type="submission" date="2022-11" db="EMBL/GenBank/DDBJ databases">
        <title>Minimal conservation of predation-associated metabolite biosynthetic gene clusters underscores biosynthetic potential of Myxococcota including descriptions for ten novel species: Archangium lansinium sp. nov., Myxococcus landrumus sp. nov., Nannocystis bai.</title>
        <authorList>
            <person name="Ahearne A."/>
            <person name="Stevens C."/>
            <person name="Dowd S."/>
        </authorList>
    </citation>
    <scope>NUCLEOTIDE SEQUENCE [LARGE SCALE GENOMIC DNA]</scope>
    <source>
        <strain evidence="3 4">BB15-2</strain>
    </source>
</reference>
<keyword evidence="2" id="KW-0472">Membrane</keyword>
<feature type="region of interest" description="Disordered" evidence="1">
    <location>
        <begin position="495"/>
        <end position="527"/>
    </location>
</feature>
<feature type="transmembrane region" description="Helical" evidence="2">
    <location>
        <begin position="542"/>
        <end position="562"/>
    </location>
</feature>
<comment type="caution">
    <text evidence="3">The sequence shown here is derived from an EMBL/GenBank/DDBJ whole genome shotgun (WGS) entry which is preliminary data.</text>
</comment>
<evidence type="ECO:0000256" key="1">
    <source>
        <dbReference type="SAM" id="MobiDB-lite"/>
    </source>
</evidence>
<keyword evidence="4" id="KW-1185">Reference proteome</keyword>
<evidence type="ECO:0000313" key="3">
    <source>
        <dbReference type="EMBL" id="MDC0716199.1"/>
    </source>
</evidence>
<organism evidence="3 4">
    <name type="scientific">Nannocystis bainbridge</name>
    <dbReference type="NCBI Taxonomy" id="2995303"/>
    <lineage>
        <taxon>Bacteria</taxon>
        <taxon>Pseudomonadati</taxon>
        <taxon>Myxococcota</taxon>
        <taxon>Polyangia</taxon>
        <taxon>Nannocystales</taxon>
        <taxon>Nannocystaceae</taxon>
        <taxon>Nannocystis</taxon>
    </lineage>
</organism>
<dbReference type="RefSeq" id="WP_272084646.1">
    <property type="nucleotide sequence ID" value="NZ_JAQNDL010000001.1"/>
</dbReference>
<proteinExistence type="predicted"/>
<feature type="compositionally biased region" description="Basic and acidic residues" evidence="1">
    <location>
        <begin position="351"/>
        <end position="360"/>
    </location>
</feature>
<dbReference type="EMBL" id="JAQNDL010000001">
    <property type="protein sequence ID" value="MDC0716199.1"/>
    <property type="molecule type" value="Genomic_DNA"/>
</dbReference>
<accession>A0ABT5DT04</accession>
<evidence type="ECO:0000313" key="4">
    <source>
        <dbReference type="Proteomes" id="UP001221686"/>
    </source>
</evidence>